<dbReference type="PIRSF" id="PIRSF006402">
    <property type="entry name" value="UCP006402_thioredoxin"/>
    <property type="match status" value="1"/>
</dbReference>
<dbReference type="Gene3D" id="3.40.30.10">
    <property type="entry name" value="Glutaredoxin"/>
    <property type="match status" value="1"/>
</dbReference>
<dbReference type="Pfam" id="PF03190">
    <property type="entry name" value="Thioredox_DsbH"/>
    <property type="match status" value="1"/>
</dbReference>
<dbReference type="CDD" id="cd02955">
    <property type="entry name" value="SSP411"/>
    <property type="match status" value="1"/>
</dbReference>
<dbReference type="PANTHER" id="PTHR42899">
    <property type="entry name" value="SPERMATOGENESIS-ASSOCIATED PROTEIN 20"/>
    <property type="match status" value="1"/>
</dbReference>
<dbReference type="InterPro" id="IPR024705">
    <property type="entry name" value="Ssp411"/>
</dbReference>
<feature type="non-terminal residue" evidence="2">
    <location>
        <position position="1"/>
    </location>
</feature>
<name>A0A381SAD5_9ZZZZ</name>
<organism evidence="2">
    <name type="scientific">marine metagenome</name>
    <dbReference type="NCBI Taxonomy" id="408172"/>
    <lineage>
        <taxon>unclassified sequences</taxon>
        <taxon>metagenomes</taxon>
        <taxon>ecological metagenomes</taxon>
    </lineage>
</organism>
<dbReference type="InterPro" id="IPR012341">
    <property type="entry name" value="6hp_glycosidase-like_sf"/>
</dbReference>
<evidence type="ECO:0000259" key="1">
    <source>
        <dbReference type="Pfam" id="PF03190"/>
    </source>
</evidence>
<dbReference type="EMBL" id="UINC01002865">
    <property type="protein sequence ID" value="SVA01065.1"/>
    <property type="molecule type" value="Genomic_DNA"/>
</dbReference>
<dbReference type="SUPFAM" id="SSF48208">
    <property type="entry name" value="Six-hairpin glycosidases"/>
    <property type="match status" value="1"/>
</dbReference>
<dbReference type="InterPro" id="IPR036249">
    <property type="entry name" value="Thioredoxin-like_sf"/>
</dbReference>
<dbReference type="Gene3D" id="1.50.10.10">
    <property type="match status" value="2"/>
</dbReference>
<dbReference type="SUPFAM" id="SSF52833">
    <property type="entry name" value="Thioredoxin-like"/>
    <property type="match status" value="1"/>
</dbReference>
<dbReference type="GO" id="GO:0005975">
    <property type="term" value="P:carbohydrate metabolic process"/>
    <property type="evidence" value="ECO:0007669"/>
    <property type="project" value="InterPro"/>
</dbReference>
<reference evidence="2" key="1">
    <citation type="submission" date="2018-05" db="EMBL/GenBank/DDBJ databases">
        <authorList>
            <person name="Lanie J.A."/>
            <person name="Ng W.-L."/>
            <person name="Kazmierczak K.M."/>
            <person name="Andrzejewski T.M."/>
            <person name="Davidsen T.M."/>
            <person name="Wayne K.J."/>
            <person name="Tettelin H."/>
            <person name="Glass J.I."/>
            <person name="Rusch D."/>
            <person name="Podicherti R."/>
            <person name="Tsui H.-C.T."/>
            <person name="Winkler M.E."/>
        </authorList>
    </citation>
    <scope>NUCLEOTIDE SEQUENCE</scope>
</reference>
<dbReference type="AlphaFoldDB" id="A0A381SAD5"/>
<dbReference type="PANTHER" id="PTHR42899:SF1">
    <property type="entry name" value="SPERMATOGENESIS-ASSOCIATED PROTEIN 20"/>
    <property type="match status" value="1"/>
</dbReference>
<evidence type="ECO:0000313" key="2">
    <source>
        <dbReference type="EMBL" id="SVA01065.1"/>
    </source>
</evidence>
<protein>
    <recommendedName>
        <fullName evidence="1">Spermatogenesis-associated protein 20-like TRX domain-containing protein</fullName>
    </recommendedName>
</protein>
<gene>
    <name evidence="2" type="ORF">METZ01_LOCUS53919</name>
</gene>
<feature type="domain" description="Spermatogenesis-associated protein 20-like TRX" evidence="1">
    <location>
        <begin position="34"/>
        <end position="195"/>
    </location>
</feature>
<sequence>VLKQLTLLIFVTALSLSCAKEKTIKNENSEKNTMNRLANSQSPYLLQHKNNPVDWYPWGDEAFKKAKQENKPIFLSIGYSTCHWCHVMEHESFEDEQVAKLMNDSFVSIKVDREEMPEVDHVYMSVCQAMTGRGGWPLTIVMSPDKEPFFAGTYFPKTGRGNRPGMLELLPSLVNAWNNKRGDIQKTIDQVNSFLKNANNTKPGSKLNRSILTDAFGSFIERFDNDFGGFGRAPKFPSPHNLIFLLRYHKAYGDPMAKTMAEKTLSRMRLGGIFDHIGLGFHRYSTDQKWFLPHFEKMLYDQAMISMAYLEAFELTNKQEYAKIAREIFTYVLRDMTDKKGGFYSAEDADSEGEEGKFYVWTSEEVNQLLGPKQGKQFAEIFGFKDEGNFHDEATRQLTAKNIPYLKTKLSRYAKKNDIDLESLNKTIENNRLALFNQREHRIHPLKDNKILTDWNGLMIAALANGGKILKDEAYTNAAEKAANFILTNLKDDDGRLFKRYRNGSAGLQPHIDDYAFFIWALLNLYETSFDTRYLRSAIDLAETMVSDFLDKESGGFFIGPENGEKLIVRAKDSYDGAIPSGNAVAAMSCTRISKFTGDTKWEDIAQNTFLAFSEGINRVPSAHSSMLTSFMFGQENPKEIVVVAKEKSPEAITLVRKIQDIYSPHSIIIFKELNNNAELDKIAPWTSMHDTIDDKITFYVCENFACKRPTTDLNTAIKYLQ</sequence>
<dbReference type="InterPro" id="IPR004879">
    <property type="entry name" value="Ssp411-like_TRX"/>
</dbReference>
<accession>A0A381SAD5</accession>
<dbReference type="InterPro" id="IPR008928">
    <property type="entry name" value="6-hairpin_glycosidase_sf"/>
</dbReference>
<proteinExistence type="predicted"/>